<evidence type="ECO:0000256" key="6">
    <source>
        <dbReference type="ARBA" id="ARBA00023163"/>
    </source>
</evidence>
<evidence type="ECO:0000256" key="1">
    <source>
        <dbReference type="ARBA" id="ARBA00013860"/>
    </source>
</evidence>
<dbReference type="InterPro" id="IPR007159">
    <property type="entry name" value="SpoVT-AbrB_dom"/>
</dbReference>
<gene>
    <name evidence="7" type="primary">mraZ</name>
    <name evidence="9" type="ORF">B0H94_10255</name>
</gene>
<evidence type="ECO:0000256" key="4">
    <source>
        <dbReference type="ARBA" id="ARBA00023015"/>
    </source>
</evidence>
<keyword evidence="4 7" id="KW-0805">Transcription regulation</keyword>
<evidence type="ECO:0000256" key="7">
    <source>
        <dbReference type="HAMAP-Rule" id="MF_01008"/>
    </source>
</evidence>
<dbReference type="InterPro" id="IPR035642">
    <property type="entry name" value="MraZ_N"/>
</dbReference>
<dbReference type="HAMAP" id="MF_01008">
    <property type="entry name" value="MraZ"/>
    <property type="match status" value="1"/>
</dbReference>
<dbReference type="SUPFAM" id="SSF89447">
    <property type="entry name" value="AbrB/MazE/MraZ-like"/>
    <property type="match status" value="1"/>
</dbReference>
<organism evidence="9 10">
    <name type="scientific">Salsuginibacillus halophilus</name>
    <dbReference type="NCBI Taxonomy" id="517424"/>
    <lineage>
        <taxon>Bacteria</taxon>
        <taxon>Bacillati</taxon>
        <taxon>Bacillota</taxon>
        <taxon>Bacilli</taxon>
        <taxon>Bacillales</taxon>
        <taxon>Bacillaceae</taxon>
        <taxon>Salsuginibacillus</taxon>
    </lineage>
</organism>
<dbReference type="RefSeq" id="WP_106587504.1">
    <property type="nucleotide sequence ID" value="NZ_PYAV01000002.1"/>
</dbReference>
<evidence type="ECO:0000256" key="3">
    <source>
        <dbReference type="ARBA" id="ARBA00022737"/>
    </source>
</evidence>
<dbReference type="PANTHER" id="PTHR34701">
    <property type="entry name" value="TRANSCRIPTIONAL REGULATOR MRAZ"/>
    <property type="match status" value="1"/>
</dbReference>
<dbReference type="GO" id="GO:0000976">
    <property type="term" value="F:transcription cis-regulatory region binding"/>
    <property type="evidence" value="ECO:0007669"/>
    <property type="project" value="TreeGrafter"/>
</dbReference>
<protein>
    <recommendedName>
        <fullName evidence="1 7">Transcriptional regulator MraZ</fullName>
    </recommendedName>
</protein>
<dbReference type="EMBL" id="PYAV01000002">
    <property type="protein sequence ID" value="PSL50779.1"/>
    <property type="molecule type" value="Genomic_DNA"/>
</dbReference>
<dbReference type="GO" id="GO:0005737">
    <property type="term" value="C:cytoplasm"/>
    <property type="evidence" value="ECO:0007669"/>
    <property type="project" value="UniProtKB-UniRule"/>
</dbReference>
<keyword evidence="5 7" id="KW-0238">DNA-binding</keyword>
<dbReference type="OrthoDB" id="9807753at2"/>
<keyword evidence="6 7" id="KW-0804">Transcription</keyword>
<dbReference type="GO" id="GO:0009295">
    <property type="term" value="C:nucleoid"/>
    <property type="evidence" value="ECO:0007669"/>
    <property type="project" value="UniProtKB-SubCell"/>
</dbReference>
<dbReference type="InterPro" id="IPR003444">
    <property type="entry name" value="MraZ"/>
</dbReference>
<dbReference type="PANTHER" id="PTHR34701:SF1">
    <property type="entry name" value="TRANSCRIPTIONAL REGULATOR MRAZ"/>
    <property type="match status" value="1"/>
</dbReference>
<dbReference type="FunFam" id="3.40.1550.20:FF:000002">
    <property type="entry name" value="Transcriptional regulator MraZ"/>
    <property type="match status" value="1"/>
</dbReference>
<proteinExistence type="inferred from homology"/>
<evidence type="ECO:0000256" key="5">
    <source>
        <dbReference type="ARBA" id="ARBA00023125"/>
    </source>
</evidence>
<comment type="subunit">
    <text evidence="7">Forms oligomers.</text>
</comment>
<evidence type="ECO:0000313" key="10">
    <source>
        <dbReference type="Proteomes" id="UP000242310"/>
    </source>
</evidence>
<comment type="caution">
    <text evidence="9">The sequence shown here is derived from an EMBL/GenBank/DDBJ whole genome shotgun (WGS) entry which is preliminary data.</text>
</comment>
<dbReference type="GO" id="GO:2000143">
    <property type="term" value="P:negative regulation of DNA-templated transcription initiation"/>
    <property type="evidence" value="ECO:0007669"/>
    <property type="project" value="TreeGrafter"/>
</dbReference>
<accession>A0A2P8HX29</accession>
<name>A0A2P8HX29_9BACI</name>
<dbReference type="Pfam" id="PF02381">
    <property type="entry name" value="MraZ"/>
    <property type="match status" value="2"/>
</dbReference>
<sequence>MFIGEHKHQLDDKGRVILPAKFREGLGSTFIVTRGMDHCLFVYAQATWEKLENKVASLPLTRKDARAFSRFLFSGASECSPDKQGRILIPQTLRDYAAIERRCVIIGVSDRVEIWSEKQWEAYCNDSEASFEDLAEKMADLDL</sequence>
<keyword evidence="10" id="KW-1185">Reference proteome</keyword>
<dbReference type="Gene3D" id="3.40.1550.20">
    <property type="entry name" value="Transcriptional regulator MraZ domain"/>
    <property type="match status" value="1"/>
</dbReference>
<dbReference type="AlphaFoldDB" id="A0A2P8HX29"/>
<comment type="similarity">
    <text evidence="7">Belongs to the MraZ family.</text>
</comment>
<comment type="subcellular location">
    <subcellularLocation>
        <location evidence="7">Cytoplasm</location>
        <location evidence="7">Nucleoid</location>
    </subcellularLocation>
</comment>
<dbReference type="CDD" id="cd16321">
    <property type="entry name" value="MraZ_C"/>
    <property type="match status" value="1"/>
</dbReference>
<dbReference type="NCBIfam" id="TIGR00242">
    <property type="entry name" value="division/cell wall cluster transcriptional repressor MraZ"/>
    <property type="match status" value="1"/>
</dbReference>
<keyword evidence="3" id="KW-0677">Repeat</keyword>
<feature type="domain" description="SpoVT-AbrB" evidence="8">
    <location>
        <begin position="76"/>
        <end position="119"/>
    </location>
</feature>
<evidence type="ECO:0000259" key="8">
    <source>
        <dbReference type="PROSITE" id="PS51740"/>
    </source>
</evidence>
<feature type="domain" description="SpoVT-AbrB" evidence="8">
    <location>
        <begin position="5"/>
        <end position="47"/>
    </location>
</feature>
<dbReference type="InterPro" id="IPR035644">
    <property type="entry name" value="MraZ_C"/>
</dbReference>
<dbReference type="InterPro" id="IPR037914">
    <property type="entry name" value="SpoVT-AbrB_sf"/>
</dbReference>
<evidence type="ECO:0000313" key="9">
    <source>
        <dbReference type="EMBL" id="PSL50779.1"/>
    </source>
</evidence>
<evidence type="ECO:0000256" key="2">
    <source>
        <dbReference type="ARBA" id="ARBA00022490"/>
    </source>
</evidence>
<reference evidence="9 10" key="1">
    <citation type="submission" date="2018-03" db="EMBL/GenBank/DDBJ databases">
        <title>Genomic Encyclopedia of Type Strains, Phase III (KMG-III): the genomes of soil and plant-associated and newly described type strains.</title>
        <authorList>
            <person name="Whitman W."/>
        </authorList>
    </citation>
    <scope>NUCLEOTIDE SEQUENCE [LARGE SCALE GENOMIC DNA]</scope>
    <source>
        <strain evidence="9 10">CGMCC 1.07653</strain>
    </source>
</reference>
<dbReference type="GO" id="GO:0003700">
    <property type="term" value="F:DNA-binding transcription factor activity"/>
    <property type="evidence" value="ECO:0007669"/>
    <property type="project" value="UniProtKB-UniRule"/>
</dbReference>
<dbReference type="InterPro" id="IPR020603">
    <property type="entry name" value="MraZ_dom"/>
</dbReference>
<keyword evidence="2 7" id="KW-0963">Cytoplasm</keyword>
<dbReference type="CDD" id="cd16320">
    <property type="entry name" value="MraZ_N"/>
    <property type="match status" value="1"/>
</dbReference>
<dbReference type="PROSITE" id="PS51740">
    <property type="entry name" value="SPOVT_ABRB"/>
    <property type="match status" value="2"/>
</dbReference>
<dbReference type="Proteomes" id="UP000242310">
    <property type="component" value="Unassembled WGS sequence"/>
</dbReference>
<dbReference type="InterPro" id="IPR038619">
    <property type="entry name" value="MraZ_sf"/>
</dbReference>